<evidence type="ECO:0000259" key="9">
    <source>
        <dbReference type="PROSITE" id="PS51387"/>
    </source>
</evidence>
<dbReference type="InterPro" id="IPR017900">
    <property type="entry name" value="4Fe4S_Fe_S_CS"/>
</dbReference>
<dbReference type="InterPro" id="IPR016167">
    <property type="entry name" value="FAD-bd_PCMH_sub1"/>
</dbReference>
<evidence type="ECO:0000256" key="4">
    <source>
        <dbReference type="ARBA" id="ARBA00022827"/>
    </source>
</evidence>
<evidence type="ECO:0000256" key="5">
    <source>
        <dbReference type="ARBA" id="ARBA00023002"/>
    </source>
</evidence>
<accession>A0ABQ5WHA3</accession>
<organism evidence="10 11">
    <name type="scientific">Gluconobacter japonicus</name>
    <dbReference type="NCBI Taxonomy" id="376620"/>
    <lineage>
        <taxon>Bacteria</taxon>
        <taxon>Pseudomonadati</taxon>
        <taxon>Pseudomonadota</taxon>
        <taxon>Alphaproteobacteria</taxon>
        <taxon>Acetobacterales</taxon>
        <taxon>Acetobacteraceae</taxon>
        <taxon>Gluconobacter</taxon>
    </lineage>
</organism>
<dbReference type="Gene3D" id="3.30.43.10">
    <property type="entry name" value="Uridine Diphospho-n-acetylenolpyruvylglucosamine Reductase, domain 2"/>
    <property type="match status" value="1"/>
</dbReference>
<dbReference type="Pfam" id="PF02913">
    <property type="entry name" value="FAD-oxidase_C"/>
    <property type="match status" value="1"/>
</dbReference>
<evidence type="ECO:0000256" key="2">
    <source>
        <dbReference type="ARBA" id="ARBA00022630"/>
    </source>
</evidence>
<dbReference type="InterPro" id="IPR016169">
    <property type="entry name" value="FAD-bd_PCMH_sub2"/>
</dbReference>
<dbReference type="PROSITE" id="PS51387">
    <property type="entry name" value="FAD_PCMH"/>
    <property type="match status" value="1"/>
</dbReference>
<evidence type="ECO:0000259" key="8">
    <source>
        <dbReference type="PROSITE" id="PS51379"/>
    </source>
</evidence>
<dbReference type="Gene3D" id="3.30.465.10">
    <property type="match status" value="1"/>
</dbReference>
<keyword evidence="5" id="KW-0560">Oxidoreductase</keyword>
<name>A0ABQ5WHA3_GLUJA</name>
<sequence length="998" mass="109836">MGEKIMGGDAALSGGTVHSGLTLAASEIAARDTFLSRLRTEGFEGDITPQVSARLVAATDNSIYQQLPVLVIYPKTLEDLNRAVRAAAGGHLTLAIRGGGTGTNGQSLTSGVIVDVARYLDHILDFDAETGLVTVEPGVVLARLNAFLKPHGYFFPPTVSTATRATIGGMVATDASGKGSRLYGRTSDYIETMDVVLSDGSDLHVGKLSQTDLKQAESREDLPGRIYREVHRVIKDQADEIRRVFPDMNRGLTGYNLQNIFLEDGRFSLTRLLAGSEGTLALTKRMVLRVRRLPKFRQLLVVRYASFDHTLRDVQTLLPSNPSAIEVLDDRVLEKAAQDIVWQSLESVLGARSEVPVRGMSFVEFVGDNAAHLHQQMQEAVTLLESSPFEVIDYKPVSDQEIINQLWTLREKSVGLLGRPDGHKQGVAFVEDTAVPPEALADYVSEFRAILDRYDLSYGMFGHADVGCLHVRPFLDMLSEKDRALIRPISDAVASLTKKHGGLLWGEHGRGYRGEFSPLFFGETLFKELCRIKEAFDPEDIFNRGKLAPVGKLYPVDRIDGVPFRGEFDEQISDDFRENFGLAVSCNGNGACYNREPDMAMCPSYKATKDRTQSPKGRATLLRSWARLNALPDDASDKNALPELTAELKASLDTCLSCKACATQCPIRVDIPSMRSKFLDLYFQTRQRPMRDYLVYWLEPLLGIGRRMPQIANILMQNPISAGLLKKIGLVDLPVLKPATLPRTALLTQNWLRHAAKNDRSVVLIQDSFTGSFDGGVIESAYQLLSSLGMDVRITPVWDNGKARHVRGFRKGFASTARETLRQLRNISRHNVPVVALDAATGLMFEQEYQDVAGMEPVPAVLSLESFLKRQIDKRIVAEKPPAGDMAPLTVISHCTEQAVRPGSAQDWATVLRHLGVRAQAGKAGCCGMAGLFGHEQEHADLSATIFEQNWAAKGDVLATGFSCRCQGKRLAGKRPAHPVEILAAQLHSKTQEIHTKP</sequence>
<dbReference type="Gene3D" id="1.10.1060.10">
    <property type="entry name" value="Alpha-helical ferredoxin"/>
    <property type="match status" value="1"/>
</dbReference>
<dbReference type="Proteomes" id="UP001156613">
    <property type="component" value="Unassembled WGS sequence"/>
</dbReference>
<comment type="caution">
    <text evidence="10">The sequence shown here is derived from an EMBL/GenBank/DDBJ whole genome shotgun (WGS) entry which is preliminary data.</text>
</comment>
<comment type="cofactor">
    <cofactor evidence="1">
        <name>FAD</name>
        <dbReference type="ChEBI" id="CHEBI:57692"/>
    </cofactor>
</comment>
<proteinExistence type="predicted"/>
<dbReference type="Pfam" id="PF01565">
    <property type="entry name" value="FAD_binding_4"/>
    <property type="match status" value="1"/>
</dbReference>
<keyword evidence="11" id="KW-1185">Reference proteome</keyword>
<keyword evidence="3" id="KW-0479">Metal-binding</keyword>
<dbReference type="PROSITE" id="PS51379">
    <property type="entry name" value="4FE4S_FER_2"/>
    <property type="match status" value="1"/>
</dbReference>
<dbReference type="InterPro" id="IPR006094">
    <property type="entry name" value="Oxid_FAD_bind_N"/>
</dbReference>
<dbReference type="Pfam" id="PF13183">
    <property type="entry name" value="Fer4_8"/>
    <property type="match status" value="1"/>
</dbReference>
<dbReference type="InterPro" id="IPR009051">
    <property type="entry name" value="Helical_ferredxn"/>
</dbReference>
<keyword evidence="6" id="KW-0408">Iron</keyword>
<protein>
    <submittedName>
        <fullName evidence="10">FAD-binding oxidoreductase</fullName>
    </submittedName>
</protein>
<reference evidence="11" key="1">
    <citation type="journal article" date="2019" name="Int. J. Syst. Evol. Microbiol.">
        <title>The Global Catalogue of Microorganisms (GCM) 10K type strain sequencing project: providing services to taxonomists for standard genome sequencing and annotation.</title>
        <authorList>
            <consortium name="The Broad Institute Genomics Platform"/>
            <consortium name="The Broad Institute Genome Sequencing Center for Infectious Disease"/>
            <person name="Wu L."/>
            <person name="Ma J."/>
        </authorList>
    </citation>
    <scope>NUCLEOTIDE SEQUENCE [LARGE SCALE GENOMIC DNA]</scope>
    <source>
        <strain evidence="11">NBRC 3271</strain>
    </source>
</reference>
<evidence type="ECO:0000256" key="7">
    <source>
        <dbReference type="ARBA" id="ARBA00023014"/>
    </source>
</evidence>
<dbReference type="InterPro" id="IPR016164">
    <property type="entry name" value="FAD-linked_Oxase-like_C"/>
</dbReference>
<dbReference type="InterPro" id="IPR036318">
    <property type="entry name" value="FAD-bd_PCMH-like_sf"/>
</dbReference>
<gene>
    <name evidence="10" type="ORF">GCM10010937_13660</name>
</gene>
<keyword evidence="4" id="KW-0274">FAD</keyword>
<keyword evidence="2" id="KW-0285">Flavoprotein</keyword>
<dbReference type="InterPro" id="IPR004113">
    <property type="entry name" value="FAD-bd_oxidored_4_C"/>
</dbReference>
<dbReference type="SUPFAM" id="SSF56176">
    <property type="entry name" value="FAD-binding/transporter-associated domain-like"/>
    <property type="match status" value="1"/>
</dbReference>
<dbReference type="Gene3D" id="3.30.70.2740">
    <property type="match status" value="1"/>
</dbReference>
<feature type="domain" description="FAD-binding PCMH-type" evidence="9">
    <location>
        <begin position="64"/>
        <end position="293"/>
    </location>
</feature>
<dbReference type="SUPFAM" id="SSF55103">
    <property type="entry name" value="FAD-linked oxidases, C-terminal domain"/>
    <property type="match status" value="1"/>
</dbReference>
<evidence type="ECO:0000256" key="6">
    <source>
        <dbReference type="ARBA" id="ARBA00023004"/>
    </source>
</evidence>
<dbReference type="InterPro" id="IPR016166">
    <property type="entry name" value="FAD-bd_PCMH"/>
</dbReference>
<dbReference type="EMBL" id="BSNT01000020">
    <property type="protein sequence ID" value="GLQ59563.1"/>
    <property type="molecule type" value="Genomic_DNA"/>
</dbReference>
<evidence type="ECO:0000256" key="1">
    <source>
        <dbReference type="ARBA" id="ARBA00001974"/>
    </source>
</evidence>
<feature type="domain" description="4Fe-4S ferredoxin-type" evidence="8">
    <location>
        <begin position="646"/>
        <end position="677"/>
    </location>
</feature>
<dbReference type="PROSITE" id="PS00198">
    <property type="entry name" value="4FE4S_FER_1"/>
    <property type="match status" value="1"/>
</dbReference>
<evidence type="ECO:0000313" key="11">
    <source>
        <dbReference type="Proteomes" id="UP001156613"/>
    </source>
</evidence>
<dbReference type="PANTHER" id="PTHR11748:SF119">
    <property type="entry name" value="D-2-HYDROXYGLUTARATE DEHYDROGENASE"/>
    <property type="match status" value="1"/>
</dbReference>
<dbReference type="PANTHER" id="PTHR11748">
    <property type="entry name" value="D-LACTATE DEHYDROGENASE"/>
    <property type="match status" value="1"/>
</dbReference>
<dbReference type="SUPFAM" id="SSF46548">
    <property type="entry name" value="alpha-helical ferredoxin"/>
    <property type="match status" value="1"/>
</dbReference>
<evidence type="ECO:0000256" key="3">
    <source>
        <dbReference type="ARBA" id="ARBA00022723"/>
    </source>
</evidence>
<keyword evidence="7" id="KW-0411">Iron-sulfur</keyword>
<dbReference type="InterPro" id="IPR017896">
    <property type="entry name" value="4Fe4S_Fe-S-bd"/>
</dbReference>
<evidence type="ECO:0000313" key="10">
    <source>
        <dbReference type="EMBL" id="GLQ59563.1"/>
    </source>
</evidence>